<dbReference type="RefSeq" id="WP_269880372.1">
    <property type="nucleotide sequence ID" value="NZ_JAQAGZ010000003.1"/>
</dbReference>
<evidence type="ECO:0000313" key="2">
    <source>
        <dbReference type="EMBL" id="MCZ8511981.1"/>
    </source>
</evidence>
<feature type="signal peptide" evidence="1">
    <location>
        <begin position="1"/>
        <end position="20"/>
    </location>
</feature>
<accession>A0ABT4Q567</accession>
<organism evidence="2 3">
    <name type="scientific">Paenibacillus gyeongsangnamensis</name>
    <dbReference type="NCBI Taxonomy" id="3388067"/>
    <lineage>
        <taxon>Bacteria</taxon>
        <taxon>Bacillati</taxon>
        <taxon>Bacillota</taxon>
        <taxon>Bacilli</taxon>
        <taxon>Bacillales</taxon>
        <taxon>Paenibacillaceae</taxon>
        <taxon>Paenibacillus</taxon>
    </lineage>
</organism>
<proteinExistence type="predicted"/>
<comment type="caution">
    <text evidence="2">The sequence shown here is derived from an EMBL/GenBank/DDBJ whole genome shotgun (WGS) entry which is preliminary data.</text>
</comment>
<sequence length="577" mass="62176">MNLWKKAVSAVLISSLALTAGLPAALADSAPASAVDIRYPVVLEGALQVKVKSVLSEHTLSGTRIGVVVKLYNVWESTARVPDYELRVTTASGSSYTLKPSADNAVSVQGMSSVELSYMVQIDKADSLSVADLVWVDVNKDVYPKVETVKLDLPVSSLVWKGDSATVTAPEFTKAWGDSFTIPSLESPLVYKAVDLTKDYKGQNAVRLLKLLVHNPGSQSETVPAFNIDGKAGSQLFKGARADQSSITVDPNEDKYIYYSFQTDPDTELTGFTVSTTESFKAQGGGAVNYAIGRLALQTPGANAKEEQAADSTYIWNAPLTFDPVNKIVSPDLAVAVADFRLYENKGMGYQTGIVKLKLTNKGDKPVPVPQVAADLVSGTGFTYAGSRQAAAAQVIVPGTSYVVNYSFVLPLGDKGEGYTFKLSDDKTAAPYKSTVAQVKLNAQKAEAGSSQFLFYPFQIDLHSWSLTYMVTNAGGSQYNYKYKLKWDLDVKSADQVITDSSASKLLLELYTKDGRKIASQTLSVNGDGGVTNGEHTVYFTDTPTDQYEYPITLNIYETIDTPAGQARQLVGSLIQN</sequence>
<protein>
    <submittedName>
        <fullName evidence="2">Uncharacterized protein</fullName>
    </submittedName>
</protein>
<dbReference type="Proteomes" id="UP001527882">
    <property type="component" value="Unassembled WGS sequence"/>
</dbReference>
<evidence type="ECO:0000313" key="3">
    <source>
        <dbReference type="Proteomes" id="UP001527882"/>
    </source>
</evidence>
<gene>
    <name evidence="2" type="ORF">O9H85_05990</name>
</gene>
<dbReference type="EMBL" id="JAQAGZ010000003">
    <property type="protein sequence ID" value="MCZ8511981.1"/>
    <property type="molecule type" value="Genomic_DNA"/>
</dbReference>
<keyword evidence="1" id="KW-0732">Signal</keyword>
<reference evidence="2 3" key="1">
    <citation type="submission" date="2022-12" db="EMBL/GenBank/DDBJ databases">
        <title>Draft genome sequence of Paenibacillus sp. dW9.</title>
        <authorList>
            <person name="Choi E.-W."/>
            <person name="Kim D.-U."/>
        </authorList>
    </citation>
    <scope>NUCLEOTIDE SEQUENCE [LARGE SCALE GENOMIC DNA]</scope>
    <source>
        <strain evidence="3">dW9</strain>
    </source>
</reference>
<keyword evidence="3" id="KW-1185">Reference proteome</keyword>
<evidence type="ECO:0000256" key="1">
    <source>
        <dbReference type="SAM" id="SignalP"/>
    </source>
</evidence>
<feature type="chain" id="PRO_5047097975" evidence="1">
    <location>
        <begin position="21"/>
        <end position="577"/>
    </location>
</feature>
<name>A0ABT4Q567_9BACL</name>